<feature type="signal peptide" evidence="13">
    <location>
        <begin position="1"/>
        <end position="37"/>
    </location>
</feature>
<keyword evidence="9 12" id="KW-0472">Membrane</keyword>
<evidence type="ECO:0000256" key="13">
    <source>
        <dbReference type="SAM" id="SignalP"/>
    </source>
</evidence>
<feature type="transmembrane region" description="Helical" evidence="12">
    <location>
        <begin position="506"/>
        <end position="529"/>
    </location>
</feature>
<dbReference type="PROSITE" id="PS51384">
    <property type="entry name" value="FAD_FR"/>
    <property type="match status" value="1"/>
</dbReference>
<dbReference type="Pfam" id="PF08022">
    <property type="entry name" value="FAD_binding_8"/>
    <property type="match status" value="1"/>
</dbReference>
<evidence type="ECO:0000256" key="1">
    <source>
        <dbReference type="ARBA" id="ARBA00004141"/>
    </source>
</evidence>
<feature type="compositionally biased region" description="Basic and acidic residues" evidence="11">
    <location>
        <begin position="101"/>
        <end position="110"/>
    </location>
</feature>
<feature type="chain" id="PRO_5003260232" evidence="13">
    <location>
        <begin position="38"/>
        <end position="854"/>
    </location>
</feature>
<dbReference type="InParanoid" id="F0X850"/>
<keyword evidence="16" id="KW-1185">Reference proteome</keyword>
<dbReference type="GeneID" id="25976656"/>
<evidence type="ECO:0000256" key="8">
    <source>
        <dbReference type="ARBA" id="ARBA00023065"/>
    </source>
</evidence>
<dbReference type="GO" id="GO:0000293">
    <property type="term" value="F:ferric-chelate reductase activity"/>
    <property type="evidence" value="ECO:0007669"/>
    <property type="project" value="UniProtKB-ARBA"/>
</dbReference>
<evidence type="ECO:0000256" key="10">
    <source>
        <dbReference type="ARBA" id="ARBA00023180"/>
    </source>
</evidence>
<dbReference type="SFLD" id="SFLDS00052">
    <property type="entry name" value="Ferric_Reductase_Domain"/>
    <property type="match status" value="1"/>
</dbReference>
<dbReference type="EMBL" id="GL629735">
    <property type="protein sequence ID" value="EFX05475.1"/>
    <property type="molecule type" value="Genomic_DNA"/>
</dbReference>
<keyword evidence="13" id="KW-0732">Signal</keyword>
<gene>
    <name evidence="15" type="ORF">CMQ_3544</name>
</gene>
<evidence type="ECO:0000256" key="2">
    <source>
        <dbReference type="ARBA" id="ARBA00006278"/>
    </source>
</evidence>
<dbReference type="InterPro" id="IPR013112">
    <property type="entry name" value="FAD-bd_8"/>
</dbReference>
<evidence type="ECO:0000256" key="4">
    <source>
        <dbReference type="ARBA" id="ARBA00022692"/>
    </source>
</evidence>
<dbReference type="GO" id="GO:0005886">
    <property type="term" value="C:plasma membrane"/>
    <property type="evidence" value="ECO:0007669"/>
    <property type="project" value="TreeGrafter"/>
</dbReference>
<dbReference type="GO" id="GO:0006879">
    <property type="term" value="P:intracellular iron ion homeostasis"/>
    <property type="evidence" value="ECO:0007669"/>
    <property type="project" value="TreeGrafter"/>
</dbReference>
<protein>
    <submittedName>
        <fullName evidence="15">Plasma membrane ferric-chelate reductase</fullName>
    </submittedName>
</protein>
<accession>F0X850</accession>
<comment type="similarity">
    <text evidence="2">Belongs to the ferric reductase (FRE) family.</text>
</comment>
<keyword evidence="8" id="KW-0406">Ion transport</keyword>
<dbReference type="SUPFAM" id="SSF52343">
    <property type="entry name" value="Ferredoxin reductase-like, C-terminal NADP-linked domain"/>
    <property type="match status" value="1"/>
</dbReference>
<feature type="transmembrane region" description="Helical" evidence="12">
    <location>
        <begin position="258"/>
        <end position="277"/>
    </location>
</feature>
<dbReference type="HOGENOM" id="CLU_010365_1_0_1"/>
<dbReference type="CDD" id="cd06186">
    <property type="entry name" value="NOX_Duox_like_FAD_NADP"/>
    <property type="match status" value="1"/>
</dbReference>
<dbReference type="InterPro" id="IPR039261">
    <property type="entry name" value="FNR_nucleotide-bd"/>
</dbReference>
<feature type="transmembrane region" description="Helical" evidence="12">
    <location>
        <begin position="361"/>
        <end position="379"/>
    </location>
</feature>
<dbReference type="GO" id="GO:0015677">
    <property type="term" value="P:copper ion import"/>
    <property type="evidence" value="ECO:0007669"/>
    <property type="project" value="TreeGrafter"/>
</dbReference>
<evidence type="ECO:0000313" key="16">
    <source>
        <dbReference type="Proteomes" id="UP000007796"/>
    </source>
</evidence>
<dbReference type="FunCoup" id="F0X850">
    <property type="interactions" value="303"/>
</dbReference>
<reference evidence="15 16" key="1">
    <citation type="journal article" date="2011" name="Proc. Natl. Acad. Sci. U.S.A.">
        <title>Genome and transcriptome analyses of the mountain pine beetle-fungal symbiont Grosmannia clavigera, a lodgepole pine pathogen.</title>
        <authorList>
            <person name="DiGuistini S."/>
            <person name="Wang Y."/>
            <person name="Liao N.Y."/>
            <person name="Taylor G."/>
            <person name="Tanguay P."/>
            <person name="Feau N."/>
            <person name="Henrissat B."/>
            <person name="Chan S.K."/>
            <person name="Hesse-Orce U."/>
            <person name="Alamouti S.M."/>
            <person name="Tsui C.K.M."/>
            <person name="Docking R.T."/>
            <person name="Levasseur A."/>
            <person name="Haridas S."/>
            <person name="Robertson G."/>
            <person name="Birol I."/>
            <person name="Holt R.A."/>
            <person name="Marra M.A."/>
            <person name="Hamelin R.C."/>
            <person name="Hirst M."/>
            <person name="Jones S.J.M."/>
            <person name="Bohlmann J."/>
            <person name="Breuil C."/>
        </authorList>
    </citation>
    <scope>NUCLEOTIDE SEQUENCE [LARGE SCALE GENOMIC DNA]</scope>
    <source>
        <strain evidence="16">kw1407 / UAMH 11150</strain>
    </source>
</reference>
<evidence type="ECO:0000259" key="14">
    <source>
        <dbReference type="PROSITE" id="PS51384"/>
    </source>
</evidence>
<feature type="region of interest" description="Disordered" evidence="11">
    <location>
        <begin position="83"/>
        <end position="110"/>
    </location>
</feature>
<evidence type="ECO:0000256" key="7">
    <source>
        <dbReference type="ARBA" id="ARBA00023002"/>
    </source>
</evidence>
<feature type="transmembrane region" description="Helical" evidence="12">
    <location>
        <begin position="440"/>
        <end position="460"/>
    </location>
</feature>
<sequence length="854" mass="94373">MDQRKSSSSSSRERGWMTSSTCLLWILLAVCWTGVTADVQQQQQRVESLGSPVDGWLEVPDGLTASDLSDLFSPSFLSLPLSHQLRPRNAPDDDDEDDDGETLRPRPRSDRARCSDACQMVVGAVAYVDVAPASRRVQKACGSRLLQTSLYLCLRVYCAGYHEAAGIERLNRTCATVGDSSRQPEQNVLPPYHDLVSGYSDEDVAQLRRLQPSDVDFPPANISEAVVPSEALYRNGYDTLDDWLYVHKHHLAYSTMMLLFWMVVVIVGISCRMAAVVKRAARRIVARSTDYQPLAGRAADGLDADADADADEAALAKSSPLAVAGRPGIWLRRYVTLPAAFGYRCAQDFGWYTVPPRVQSLTIAVFVAINVLSCVQGYQTFSGNMYYPLVHEQLLRYVSDRTGIVSYANFPLIWLFGMRNNVLLWLTGWDFGTFNNFHRWVARVATVQAIIHSIGYTLLMCRNDGLAAFVEWWAIFFWWTGGVATISMSLLLGFSLYWMRRHVYEAFLVLHIVLSILVLAGMLGHVSIFHGRFDGLVWTCTAVWLADRVLRSLRILAFHPRFWHVVRAAATYDAQSNLVRLVVPYSTSLYQPRPGTFYYLHVLDGWRFWESHPFTVASVGGEAEPDAKPGPSSSFSALDDSSATIRVAGHTPYPSTMTFLVRPYDGFTARLRDKAATAFIPASLPVLVDGPYGHAPPLATFDAVLFVVGGSGVVVPLSHLSGIGRASRLRAVHVVWAAREAAMTVDIIRTDFAGLLDGNSTVRLDVHITSADNSGSLPLPDIPDLPRQARLLVGRPDVRGEVECAVKNIAPGCRLAVVACGPARMADDARRAVVDLLGSPTCGHVEYFEESFQW</sequence>
<keyword evidence="3" id="KW-0813">Transport</keyword>
<dbReference type="GO" id="GO:0006826">
    <property type="term" value="P:iron ion transport"/>
    <property type="evidence" value="ECO:0007669"/>
    <property type="project" value="TreeGrafter"/>
</dbReference>
<evidence type="ECO:0000313" key="15">
    <source>
        <dbReference type="EMBL" id="EFX05475.1"/>
    </source>
</evidence>
<comment type="subcellular location">
    <subcellularLocation>
        <location evidence="1">Membrane</location>
        <topology evidence="1">Multi-pass membrane protein</topology>
    </subcellularLocation>
</comment>
<dbReference type="SFLD" id="SFLDG01168">
    <property type="entry name" value="Ferric_reductase_subgroup_(FRE"/>
    <property type="match status" value="1"/>
</dbReference>
<dbReference type="InterPro" id="IPR013121">
    <property type="entry name" value="Fe_red_NAD-bd_6"/>
</dbReference>
<dbReference type="Gene3D" id="3.40.50.80">
    <property type="entry name" value="Nucleotide-binding domain of ferredoxin-NADP reductase (FNR) module"/>
    <property type="match status" value="1"/>
</dbReference>
<dbReference type="RefSeq" id="XP_014174957.1">
    <property type="nucleotide sequence ID" value="XM_014319482.1"/>
</dbReference>
<dbReference type="STRING" id="655863.F0X850"/>
<dbReference type="Proteomes" id="UP000007796">
    <property type="component" value="Unassembled WGS sequence"/>
</dbReference>
<organism evidence="16">
    <name type="scientific">Grosmannia clavigera (strain kw1407 / UAMH 11150)</name>
    <name type="common">Blue stain fungus</name>
    <name type="synonym">Graphiocladiella clavigera</name>
    <dbReference type="NCBI Taxonomy" id="655863"/>
    <lineage>
        <taxon>Eukaryota</taxon>
        <taxon>Fungi</taxon>
        <taxon>Dikarya</taxon>
        <taxon>Ascomycota</taxon>
        <taxon>Pezizomycotina</taxon>
        <taxon>Sordariomycetes</taxon>
        <taxon>Sordariomycetidae</taxon>
        <taxon>Ophiostomatales</taxon>
        <taxon>Ophiostomataceae</taxon>
        <taxon>Leptographium</taxon>
    </lineage>
</organism>
<feature type="domain" description="FAD-binding FR-type" evidence="14">
    <location>
        <begin position="542"/>
        <end position="698"/>
    </location>
</feature>
<dbReference type="InterPro" id="IPR017927">
    <property type="entry name" value="FAD-bd_FR_type"/>
</dbReference>
<dbReference type="InterPro" id="IPR013130">
    <property type="entry name" value="Fe3_Rdtase_TM_dom"/>
</dbReference>
<dbReference type="PANTHER" id="PTHR32361">
    <property type="entry name" value="FERRIC/CUPRIC REDUCTASE TRANSMEMBRANE COMPONENT"/>
    <property type="match status" value="1"/>
</dbReference>
<dbReference type="Pfam" id="PF08030">
    <property type="entry name" value="NAD_binding_6"/>
    <property type="match status" value="1"/>
</dbReference>
<keyword evidence="6 12" id="KW-1133">Transmembrane helix</keyword>
<dbReference type="PANTHER" id="PTHR32361:SF9">
    <property type="entry name" value="FERRIC REDUCTASE TRANSMEMBRANE COMPONENT 3-RELATED"/>
    <property type="match status" value="1"/>
</dbReference>
<keyword evidence="10" id="KW-0325">Glycoprotein</keyword>
<keyword evidence="7" id="KW-0560">Oxidoreductase</keyword>
<feature type="transmembrane region" description="Helical" evidence="12">
    <location>
        <begin position="472"/>
        <end position="494"/>
    </location>
</feature>
<dbReference type="Pfam" id="PF01794">
    <property type="entry name" value="Ferric_reduct"/>
    <property type="match status" value="1"/>
</dbReference>
<evidence type="ECO:0000256" key="9">
    <source>
        <dbReference type="ARBA" id="ARBA00023136"/>
    </source>
</evidence>
<evidence type="ECO:0000256" key="11">
    <source>
        <dbReference type="SAM" id="MobiDB-lite"/>
    </source>
</evidence>
<evidence type="ECO:0000256" key="6">
    <source>
        <dbReference type="ARBA" id="ARBA00022989"/>
    </source>
</evidence>
<name>F0X850_GROCL</name>
<dbReference type="InterPro" id="IPR051410">
    <property type="entry name" value="Ferric/Cupric_Reductase"/>
</dbReference>
<keyword evidence="5" id="KW-0249">Electron transport</keyword>
<evidence type="ECO:0000256" key="12">
    <source>
        <dbReference type="SAM" id="Phobius"/>
    </source>
</evidence>
<evidence type="ECO:0000256" key="5">
    <source>
        <dbReference type="ARBA" id="ARBA00022982"/>
    </source>
</evidence>
<dbReference type="OrthoDB" id="167398at2759"/>
<dbReference type="eggNOG" id="KOG0039">
    <property type="taxonomic scope" value="Eukaryota"/>
</dbReference>
<dbReference type="AlphaFoldDB" id="F0X850"/>
<feature type="transmembrane region" description="Helical" evidence="12">
    <location>
        <begin position="404"/>
        <end position="428"/>
    </location>
</feature>
<keyword evidence="4 12" id="KW-0812">Transmembrane</keyword>
<proteinExistence type="inferred from homology"/>
<evidence type="ECO:0000256" key="3">
    <source>
        <dbReference type="ARBA" id="ARBA00022448"/>
    </source>
</evidence>